<sequence length="617" mass="67156">MILSSLVGLYDRLAEGDEPLPGFGFAEVPVVGALTVGADGRLMDILTLLTPEKRGKATKLVPTRLTVPQPPKRTVGISAGFLCDNAGYLLGFDGKGNAERARKTFEAARALHEGLLARLDEPAARRLLAFFAHWRPEDAAAALKDKAEELATGWLVFRDEVTGRYVHDIGAIRRAWEERAAEQDGPRGQCLVTGEEDQPIALTHPAIKGVPGAQSSGAALVSFNQDAFTSYGKSQNLNAPVGARAAFAYTTALNHLTGPHSRYKVPLGDMMVLVFADKATAADVELARALSGFTAPDNDDDDEPATVSPERGAASGVAGMTRIARGTWVDDLNLGPAQGVRIYLLALAPNAARLQIRFFLHDTLGDYVGRLQQHCRDILFTDPATADHVPSFWHLVRELLPRDAEGKPRQDDSTRARLNKLVGDLGRSVLAGHGYPQSLLPLVLDRLRSDGVFTPNRVGLIKAVLNSERRRRADGTPEIPMSVDESIDDIGYVLGRLFAVLENMQEISRGRQGKDQPTIRDRFAGAASTTPGTVFPYLLGLEKAHERKAKRDQGGLAHNLARKIAELMAKIDGAAGFPRRMDPHQQGLFYIGYYHERQSRFAKGEAEAEDQQSDSED</sequence>
<protein>
    <submittedName>
        <fullName evidence="2">Type I-C CRISPR-associated protein Cas8c/Csd1</fullName>
    </submittedName>
</protein>
<name>A0A317EDK6_9PROT</name>
<evidence type="ECO:0000313" key="3">
    <source>
        <dbReference type="Proteomes" id="UP000245461"/>
    </source>
</evidence>
<feature type="region of interest" description="Disordered" evidence="1">
    <location>
        <begin position="292"/>
        <end position="316"/>
    </location>
</feature>
<dbReference type="InterPro" id="IPR010144">
    <property type="entry name" value="CRISPR-assoc_prot_Csd1-typ"/>
</dbReference>
<gene>
    <name evidence="2" type="primary">cas8c</name>
    <name evidence="2" type="ORF">DKG74_09605</name>
</gene>
<comment type="caution">
    <text evidence="2">The sequence shown here is derived from an EMBL/GenBank/DDBJ whole genome shotgun (WGS) entry which is preliminary data.</text>
</comment>
<dbReference type="NCBIfam" id="TIGR01863">
    <property type="entry name" value="cas_Csd1"/>
    <property type="match status" value="1"/>
</dbReference>
<proteinExistence type="predicted"/>
<organism evidence="2 3">
    <name type="scientific">Zavarzinia aquatilis</name>
    <dbReference type="NCBI Taxonomy" id="2211142"/>
    <lineage>
        <taxon>Bacteria</taxon>
        <taxon>Pseudomonadati</taxon>
        <taxon>Pseudomonadota</taxon>
        <taxon>Alphaproteobacteria</taxon>
        <taxon>Rhodospirillales</taxon>
        <taxon>Zavarziniaceae</taxon>
        <taxon>Zavarzinia</taxon>
    </lineage>
</organism>
<evidence type="ECO:0000256" key="1">
    <source>
        <dbReference type="SAM" id="MobiDB-lite"/>
    </source>
</evidence>
<dbReference type="Proteomes" id="UP000245461">
    <property type="component" value="Unassembled WGS sequence"/>
</dbReference>
<accession>A0A317EDK6</accession>
<dbReference type="EMBL" id="QGLE01000004">
    <property type="protein sequence ID" value="PWR24354.1"/>
    <property type="molecule type" value="Genomic_DNA"/>
</dbReference>
<dbReference type="RefSeq" id="WP_109905104.1">
    <property type="nucleotide sequence ID" value="NZ_QGLE01000004.1"/>
</dbReference>
<dbReference type="OrthoDB" id="9778918at2"/>
<dbReference type="AlphaFoldDB" id="A0A317EDK6"/>
<reference evidence="2 3" key="1">
    <citation type="submission" date="2018-05" db="EMBL/GenBank/DDBJ databases">
        <title>Zavarzinia sp. HR-AS.</title>
        <authorList>
            <person name="Lee Y."/>
            <person name="Jeon C.O."/>
        </authorList>
    </citation>
    <scope>NUCLEOTIDE SEQUENCE [LARGE SCALE GENOMIC DNA]</scope>
    <source>
        <strain evidence="2 3">HR-AS</strain>
    </source>
</reference>
<evidence type="ECO:0000313" key="2">
    <source>
        <dbReference type="EMBL" id="PWR24354.1"/>
    </source>
</evidence>
<keyword evidence="3" id="KW-1185">Reference proteome</keyword>
<dbReference type="Pfam" id="PF09709">
    <property type="entry name" value="Cas_Csd1"/>
    <property type="match status" value="1"/>
</dbReference>